<dbReference type="Gene3D" id="2.60.40.1740">
    <property type="entry name" value="hypothetical protein (bacova_03559)"/>
    <property type="match status" value="1"/>
</dbReference>
<feature type="domain" description="BT-3987-like N-terminal" evidence="2">
    <location>
        <begin position="60"/>
        <end position="168"/>
    </location>
</feature>
<dbReference type="Proteomes" id="UP000199041">
    <property type="component" value="Unassembled WGS sequence"/>
</dbReference>
<dbReference type="AlphaFoldDB" id="A0A1H3VLD0"/>
<evidence type="ECO:0000313" key="4">
    <source>
        <dbReference type="Proteomes" id="UP000199041"/>
    </source>
</evidence>
<protein>
    <recommendedName>
        <fullName evidence="2">BT-3987-like N-terminal domain-containing protein</fullName>
    </recommendedName>
</protein>
<dbReference type="STRING" id="551991.SAMN05192529_101206"/>
<sequence length="331" mass="35531">MKKITMFSVFILLLTLGLSSCLKDESLTLDTSKSNSVTEFANTGTPADLPSDGAAVRYAIDLGSLKAGDTTSFNINVDYAGANMAPSDIKVVVDVDQSLLATFNSAHAADEANYEMALTGLIQSTFPITLTIPKGQQFAQAKVNVKLPSDYDFNAAYALPLKISSTSTGEISGNFGTAIYSLNVRNIYDGRFTVTGTMVDLTNATFLASYPKTIDLVTTGAFTNAYWDKDLNGGYYGYKFNAAGSGSYFGNFDPVFKFDADGTVVSVANYYGDASSNSSGRDAGLDPSGVNKLTFDENGVPKELNVSYYMYQGGAIRLKVTEKFVYQEPRP</sequence>
<dbReference type="OrthoDB" id="740324at2"/>
<organism evidence="3 4">
    <name type="scientific">Arachidicoccus rhizosphaerae</name>
    <dbReference type="NCBI Taxonomy" id="551991"/>
    <lineage>
        <taxon>Bacteria</taxon>
        <taxon>Pseudomonadati</taxon>
        <taxon>Bacteroidota</taxon>
        <taxon>Chitinophagia</taxon>
        <taxon>Chitinophagales</taxon>
        <taxon>Chitinophagaceae</taxon>
        <taxon>Arachidicoccus</taxon>
    </lineage>
</organism>
<feature type="chain" id="PRO_5011662050" description="BT-3987-like N-terminal domain-containing protein" evidence="1">
    <location>
        <begin position="23"/>
        <end position="331"/>
    </location>
</feature>
<evidence type="ECO:0000313" key="3">
    <source>
        <dbReference type="EMBL" id="SDZ74938.1"/>
    </source>
</evidence>
<name>A0A1H3VLD0_9BACT</name>
<gene>
    <name evidence="3" type="ORF">SAMN05192529_101206</name>
</gene>
<dbReference type="InterPro" id="IPR013728">
    <property type="entry name" value="BT_3987-like_N"/>
</dbReference>
<accession>A0A1H3VLD0</accession>
<keyword evidence="4" id="KW-1185">Reference proteome</keyword>
<dbReference type="PROSITE" id="PS51257">
    <property type="entry name" value="PROKAR_LIPOPROTEIN"/>
    <property type="match status" value="1"/>
</dbReference>
<evidence type="ECO:0000259" key="2">
    <source>
        <dbReference type="Pfam" id="PF08522"/>
    </source>
</evidence>
<dbReference type="Pfam" id="PF08522">
    <property type="entry name" value="BT_3987-like_N"/>
    <property type="match status" value="1"/>
</dbReference>
<feature type="signal peptide" evidence="1">
    <location>
        <begin position="1"/>
        <end position="22"/>
    </location>
</feature>
<keyword evidence="1" id="KW-0732">Signal</keyword>
<proteinExistence type="predicted"/>
<reference evidence="3 4" key="1">
    <citation type="submission" date="2016-10" db="EMBL/GenBank/DDBJ databases">
        <authorList>
            <person name="de Groot N.N."/>
        </authorList>
    </citation>
    <scope>NUCLEOTIDE SEQUENCE [LARGE SCALE GENOMIC DNA]</scope>
    <source>
        <strain evidence="3 4">Vu-144</strain>
    </source>
</reference>
<dbReference type="RefSeq" id="WP_091392254.1">
    <property type="nucleotide sequence ID" value="NZ_FNQY01000001.1"/>
</dbReference>
<evidence type="ECO:0000256" key="1">
    <source>
        <dbReference type="SAM" id="SignalP"/>
    </source>
</evidence>
<dbReference type="EMBL" id="FNQY01000001">
    <property type="protein sequence ID" value="SDZ74938.1"/>
    <property type="molecule type" value="Genomic_DNA"/>
</dbReference>